<dbReference type="STRING" id="2082308.A0A2K1R1N0"/>
<evidence type="ECO:0000313" key="6">
    <source>
        <dbReference type="Proteomes" id="UP000243797"/>
    </source>
</evidence>
<proteinExistence type="predicted"/>
<dbReference type="InterPro" id="IPR036770">
    <property type="entry name" value="Ankyrin_rpt-contain_sf"/>
</dbReference>
<dbReference type="InterPro" id="IPR002110">
    <property type="entry name" value="Ankyrin_rpt"/>
</dbReference>
<dbReference type="PANTHER" id="PTHR24173">
    <property type="entry name" value="ANKYRIN REPEAT CONTAINING"/>
    <property type="match status" value="1"/>
</dbReference>
<evidence type="ECO:0000256" key="2">
    <source>
        <dbReference type="ARBA" id="ARBA00023043"/>
    </source>
</evidence>
<name>A0A2K1R1N0_9PEZI</name>
<evidence type="ECO:0000313" key="5">
    <source>
        <dbReference type="EMBL" id="PNS21205.1"/>
    </source>
</evidence>
<keyword evidence="6" id="KW-1185">Reference proteome</keyword>
<dbReference type="PROSITE" id="PS50088">
    <property type="entry name" value="ANK_REPEAT"/>
    <property type="match status" value="1"/>
</dbReference>
<sequence>MIARNDGQLGLEEDDIDDILYLVRTNDRDELDGLLSTLSQKYTASESAVLQSSVADGSGNTAVHFAAANGLTDLLKHILDILQLSQSSDFVNKRNQSGNTALHWSSLNGHLATTTALVEAGADIWLRNSAGNLAVFEAERAGKDDIVAYLLKVGGTEKETEGEINAGDGAVEASMSMDETVEATSEDLAATDLNR</sequence>
<dbReference type="Pfam" id="PF12796">
    <property type="entry name" value="Ank_2"/>
    <property type="match status" value="1"/>
</dbReference>
<keyword evidence="2 3" id="KW-0040">ANK repeat</keyword>
<dbReference type="SUPFAM" id="SSF48403">
    <property type="entry name" value="Ankyrin repeat"/>
    <property type="match status" value="1"/>
</dbReference>
<comment type="caution">
    <text evidence="5">The sequence shown here is derived from an EMBL/GenBank/DDBJ whole genome shotgun (WGS) entry which is preliminary data.</text>
</comment>
<dbReference type="Gene3D" id="1.25.40.20">
    <property type="entry name" value="Ankyrin repeat-containing domain"/>
    <property type="match status" value="1"/>
</dbReference>
<feature type="repeat" description="ANK" evidence="3">
    <location>
        <begin position="97"/>
        <end position="129"/>
    </location>
</feature>
<dbReference type="PANTHER" id="PTHR24173:SF74">
    <property type="entry name" value="ANKYRIN REPEAT DOMAIN-CONTAINING PROTEIN 16"/>
    <property type="match status" value="1"/>
</dbReference>
<dbReference type="PROSITE" id="PS50297">
    <property type="entry name" value="ANK_REP_REGION"/>
    <property type="match status" value="1"/>
</dbReference>
<dbReference type="InParanoid" id="A0A2K1R1N0"/>
<dbReference type="AlphaFoldDB" id="A0A2K1R1N0"/>
<evidence type="ECO:0000256" key="3">
    <source>
        <dbReference type="PROSITE-ProRule" id="PRU00023"/>
    </source>
</evidence>
<feature type="region of interest" description="Disordered" evidence="4">
    <location>
        <begin position="176"/>
        <end position="195"/>
    </location>
</feature>
<gene>
    <name evidence="5" type="ORF">CAC42_3543</name>
</gene>
<dbReference type="FunCoup" id="A0A2K1R1N0">
    <property type="interactions" value="40"/>
</dbReference>
<evidence type="ECO:0000256" key="4">
    <source>
        <dbReference type="SAM" id="MobiDB-lite"/>
    </source>
</evidence>
<evidence type="ECO:0000256" key="1">
    <source>
        <dbReference type="ARBA" id="ARBA00022737"/>
    </source>
</evidence>
<dbReference type="OrthoDB" id="10057496at2759"/>
<protein>
    <submittedName>
        <fullName evidence="5">Ankyrin repeat-containing protein</fullName>
    </submittedName>
</protein>
<dbReference type="EMBL" id="NKHZ01000012">
    <property type="protein sequence ID" value="PNS21205.1"/>
    <property type="molecule type" value="Genomic_DNA"/>
</dbReference>
<accession>A0A2K1R1N0</accession>
<keyword evidence="1" id="KW-0677">Repeat</keyword>
<dbReference type="SMART" id="SM00248">
    <property type="entry name" value="ANK"/>
    <property type="match status" value="3"/>
</dbReference>
<dbReference type="Proteomes" id="UP000243797">
    <property type="component" value="Unassembled WGS sequence"/>
</dbReference>
<reference evidence="5 6" key="1">
    <citation type="submission" date="2017-06" db="EMBL/GenBank/DDBJ databases">
        <title>Draft genome sequence of a variant of Elsinoe murrayae.</title>
        <authorList>
            <person name="Cheng Q."/>
        </authorList>
    </citation>
    <scope>NUCLEOTIDE SEQUENCE [LARGE SCALE GENOMIC DNA]</scope>
    <source>
        <strain evidence="5 6">CQ-2017a</strain>
    </source>
</reference>
<organism evidence="5 6">
    <name type="scientific">Sphaceloma murrayae</name>
    <dbReference type="NCBI Taxonomy" id="2082308"/>
    <lineage>
        <taxon>Eukaryota</taxon>
        <taxon>Fungi</taxon>
        <taxon>Dikarya</taxon>
        <taxon>Ascomycota</taxon>
        <taxon>Pezizomycotina</taxon>
        <taxon>Dothideomycetes</taxon>
        <taxon>Dothideomycetidae</taxon>
        <taxon>Myriangiales</taxon>
        <taxon>Elsinoaceae</taxon>
        <taxon>Sphaceloma</taxon>
    </lineage>
</organism>